<keyword evidence="3" id="KW-1185">Reference proteome</keyword>
<protein>
    <submittedName>
        <fullName evidence="2">Nucleoside-diphosphate-sugar epimerase</fullName>
    </submittedName>
</protein>
<gene>
    <name evidence="2" type="ORF">OLMES_1948</name>
</gene>
<proteinExistence type="predicted"/>
<evidence type="ECO:0000259" key="1">
    <source>
        <dbReference type="Pfam" id="PF01370"/>
    </source>
</evidence>
<dbReference type="AlphaFoldDB" id="A0A1Y0I6B0"/>
<dbReference type="KEGG" id="ome:OLMES_1948"/>
<dbReference type="Pfam" id="PF01370">
    <property type="entry name" value="Epimerase"/>
    <property type="match status" value="1"/>
</dbReference>
<dbReference type="Gene3D" id="3.40.50.720">
    <property type="entry name" value="NAD(P)-binding Rossmann-like Domain"/>
    <property type="match status" value="1"/>
</dbReference>
<dbReference type="InterPro" id="IPR036291">
    <property type="entry name" value="NAD(P)-bd_dom_sf"/>
</dbReference>
<dbReference type="PANTHER" id="PTHR12126">
    <property type="entry name" value="NADH-UBIQUINONE OXIDOREDUCTASE 39 KDA SUBUNIT-RELATED"/>
    <property type="match status" value="1"/>
</dbReference>
<dbReference type="GO" id="GO:0044877">
    <property type="term" value="F:protein-containing complex binding"/>
    <property type="evidence" value="ECO:0007669"/>
    <property type="project" value="TreeGrafter"/>
</dbReference>
<dbReference type="PANTHER" id="PTHR12126:SF11">
    <property type="entry name" value="NADH DEHYDROGENASE [UBIQUINONE] 1 ALPHA SUBCOMPLEX SUBUNIT 9, MITOCHONDRIAL"/>
    <property type="match status" value="1"/>
</dbReference>
<dbReference type="RefSeq" id="WP_198343285.1">
    <property type="nucleotide sequence ID" value="NZ_CP021425.1"/>
</dbReference>
<accession>A0A1Y0I6B0</accession>
<evidence type="ECO:0000313" key="2">
    <source>
        <dbReference type="EMBL" id="ARU56022.1"/>
    </source>
</evidence>
<evidence type="ECO:0000313" key="3">
    <source>
        <dbReference type="Proteomes" id="UP000196027"/>
    </source>
</evidence>
<reference evidence="2 3" key="1">
    <citation type="submission" date="2017-05" db="EMBL/GenBank/DDBJ databases">
        <title>Genomic insights into alkan degradation activity of Oleiphilus messinensis.</title>
        <authorList>
            <person name="Kozyavkin S.A."/>
            <person name="Slesarev A.I."/>
            <person name="Golyshin P.N."/>
            <person name="Korzhenkov A."/>
            <person name="Golyshina O.N."/>
            <person name="Toshchakov S.V."/>
        </authorList>
    </citation>
    <scope>NUCLEOTIDE SEQUENCE [LARGE SCALE GENOMIC DNA]</scope>
    <source>
        <strain evidence="2 3">ME102</strain>
    </source>
</reference>
<dbReference type="EMBL" id="CP021425">
    <property type="protein sequence ID" value="ARU56022.1"/>
    <property type="molecule type" value="Genomic_DNA"/>
</dbReference>
<organism evidence="2 3">
    <name type="scientific">Oleiphilus messinensis</name>
    <dbReference type="NCBI Taxonomy" id="141451"/>
    <lineage>
        <taxon>Bacteria</taxon>
        <taxon>Pseudomonadati</taxon>
        <taxon>Pseudomonadota</taxon>
        <taxon>Gammaproteobacteria</taxon>
        <taxon>Oceanospirillales</taxon>
        <taxon>Oleiphilaceae</taxon>
        <taxon>Oleiphilus</taxon>
    </lineage>
</organism>
<feature type="domain" description="NAD-dependent epimerase/dehydratase" evidence="1">
    <location>
        <begin position="9"/>
        <end position="212"/>
    </location>
</feature>
<sequence length="311" mass="35686">MSLKIALPGGAGLVGQNLIVRLKARGYNDIIVIDKHAENLEVLRELHPDIVAIEADLAEKGIWQNLLHGVDVLVMLQAQIGAKDSDPFFRNNIQATNLILESIDSDNPPYIIHISSSVVESVADDNYTNTKREQERLVRASKVACTVLRPTLMFGWFDRKHFGWLARFMKRVPVFPIPGSGRYMRQPLYVLDFCDVIIACIELRPMNKCFNISGFEKIDYIDIIKLIKKSVRAKTVIVRIPYAFFHRLLMFWSWFDSDPPFTVQQLEALVAGDEFEVMPWPKIFNVKPTSFEQAIEDTFNHLPYSDIELKF</sequence>
<dbReference type="SUPFAM" id="SSF51735">
    <property type="entry name" value="NAD(P)-binding Rossmann-fold domains"/>
    <property type="match status" value="1"/>
</dbReference>
<name>A0A1Y0I6B0_9GAMM</name>
<dbReference type="InterPro" id="IPR051207">
    <property type="entry name" value="ComplexI_NDUFA9_subunit"/>
</dbReference>
<dbReference type="Proteomes" id="UP000196027">
    <property type="component" value="Chromosome"/>
</dbReference>
<dbReference type="InterPro" id="IPR001509">
    <property type="entry name" value="Epimerase_deHydtase"/>
</dbReference>